<gene>
    <name evidence="1" type="ORF">GIB67_022112</name>
</gene>
<feature type="non-terminal residue" evidence="1">
    <location>
        <position position="1"/>
    </location>
</feature>
<keyword evidence="2" id="KW-1185">Reference proteome</keyword>
<evidence type="ECO:0008006" key="3">
    <source>
        <dbReference type="Google" id="ProtNLM"/>
    </source>
</evidence>
<dbReference type="AlphaFoldDB" id="A0A7J7LXY6"/>
<sequence length="87" mass="10017">LRTNPEETIHLPSVINECLTLKELICTIYPRLQELTTMSTSYLTGRNILLVRNDDVNFINVRALEMMPGEEIDYFTADQLPKDDSDD</sequence>
<dbReference type="OrthoDB" id="3691720at2759"/>
<evidence type="ECO:0000313" key="1">
    <source>
        <dbReference type="EMBL" id="KAF6147452.1"/>
    </source>
</evidence>
<accession>A0A7J7LXY6</accession>
<comment type="caution">
    <text evidence="1">The sequence shown here is derived from an EMBL/GenBank/DDBJ whole genome shotgun (WGS) entry which is preliminary data.</text>
</comment>
<dbReference type="EMBL" id="JACGCM010001903">
    <property type="protein sequence ID" value="KAF6147452.1"/>
    <property type="molecule type" value="Genomic_DNA"/>
</dbReference>
<dbReference type="Proteomes" id="UP000541444">
    <property type="component" value="Unassembled WGS sequence"/>
</dbReference>
<proteinExistence type="predicted"/>
<evidence type="ECO:0000313" key="2">
    <source>
        <dbReference type="Proteomes" id="UP000541444"/>
    </source>
</evidence>
<protein>
    <recommendedName>
        <fullName evidence="3">ATP-dependent DNA helicase</fullName>
    </recommendedName>
</protein>
<organism evidence="1 2">
    <name type="scientific">Kingdonia uniflora</name>
    <dbReference type="NCBI Taxonomy" id="39325"/>
    <lineage>
        <taxon>Eukaryota</taxon>
        <taxon>Viridiplantae</taxon>
        <taxon>Streptophyta</taxon>
        <taxon>Embryophyta</taxon>
        <taxon>Tracheophyta</taxon>
        <taxon>Spermatophyta</taxon>
        <taxon>Magnoliopsida</taxon>
        <taxon>Ranunculales</taxon>
        <taxon>Circaeasteraceae</taxon>
        <taxon>Kingdonia</taxon>
    </lineage>
</organism>
<reference evidence="1 2" key="1">
    <citation type="journal article" date="2020" name="IScience">
        <title>Genome Sequencing of the Endangered Kingdonia uniflora (Circaeasteraceae, Ranunculales) Reveals Potential Mechanisms of Evolutionary Specialization.</title>
        <authorList>
            <person name="Sun Y."/>
            <person name="Deng T."/>
            <person name="Zhang A."/>
            <person name="Moore M.J."/>
            <person name="Landis J.B."/>
            <person name="Lin N."/>
            <person name="Zhang H."/>
            <person name="Zhang X."/>
            <person name="Huang J."/>
            <person name="Zhang X."/>
            <person name="Sun H."/>
            <person name="Wang H."/>
        </authorList>
    </citation>
    <scope>NUCLEOTIDE SEQUENCE [LARGE SCALE GENOMIC DNA]</scope>
    <source>
        <strain evidence="1">TB1705</strain>
        <tissue evidence="1">Leaf</tissue>
    </source>
</reference>
<name>A0A7J7LXY6_9MAGN</name>